<evidence type="ECO:0000313" key="2">
    <source>
        <dbReference type="EMBL" id="MBE9663291.1"/>
    </source>
</evidence>
<dbReference type="Proteomes" id="UP000622475">
    <property type="component" value="Unassembled WGS sequence"/>
</dbReference>
<evidence type="ECO:0000313" key="3">
    <source>
        <dbReference type="Proteomes" id="UP000622475"/>
    </source>
</evidence>
<dbReference type="EMBL" id="JADFFL010000006">
    <property type="protein sequence ID" value="MBE9663291.1"/>
    <property type="molecule type" value="Genomic_DNA"/>
</dbReference>
<comment type="caution">
    <text evidence="2">The sequence shown here is derived from an EMBL/GenBank/DDBJ whole genome shotgun (WGS) entry which is preliminary data.</text>
</comment>
<keyword evidence="3" id="KW-1185">Reference proteome</keyword>
<dbReference type="PANTHER" id="PTHR43845:SF1">
    <property type="entry name" value="BLR5969 PROTEIN"/>
    <property type="match status" value="1"/>
</dbReference>
<dbReference type="RefSeq" id="WP_194112529.1">
    <property type="nucleotide sequence ID" value="NZ_JADFFL010000006.1"/>
</dbReference>
<dbReference type="InterPro" id="IPR000873">
    <property type="entry name" value="AMP-dep_synth/lig_dom"/>
</dbReference>
<feature type="domain" description="AMP-dependent synthetase/ligase" evidence="1">
    <location>
        <begin position="81"/>
        <end position="281"/>
    </location>
</feature>
<proteinExistence type="predicted"/>
<dbReference type="PANTHER" id="PTHR43845">
    <property type="entry name" value="BLR5969 PROTEIN"/>
    <property type="match status" value="1"/>
</dbReference>
<protein>
    <submittedName>
        <fullName evidence="2">AMP-binding protein</fullName>
    </submittedName>
</protein>
<gene>
    <name evidence="2" type="ORF">IRJ16_15490</name>
</gene>
<dbReference type="InterPro" id="IPR042099">
    <property type="entry name" value="ANL_N_sf"/>
</dbReference>
<dbReference type="AlphaFoldDB" id="A0A929PXL1"/>
<sequence length="422" mass="47495">MALSQSTIQLQEQKLRELLVYLSQNSPYYREMFDKQAIDISSVRTLADLIKLPTTEKDDLQNRNDDFLCVPRGKIIEYTSTSGTLGSPVTVPLTENDLLRLAENEHNSFRIADGRPNDVYQLMLTLDRQFMAGIAYYSGIRKMGASIIRLGPGVPSLQWETIKRLKPTAIVAVPSFILKLIAFAKANGINMNSTSVKKAICIGENIRNTDLSLNMLGKKITEEWDIQLFSTYASTEMQTAFTECVAGKGGHHQPELVIVELLGEDDQPVPPNTPGEVTITTLGVEAMPLLRYKTGDICTYMDEPCACGRDSLRLSPLIGRKKQMIKFKGTTLYPPALFDLLNEREEILDFVIEIYSDEIGLDQVQLYLVPADNSDECDHRIRAYLQARLRVSPMIKYLTAEEMVKIQFPEAGRKAVKFVDKR</sequence>
<dbReference type="Pfam" id="PF00501">
    <property type="entry name" value="AMP-binding"/>
    <property type="match status" value="1"/>
</dbReference>
<accession>A0A929PXL1</accession>
<dbReference type="Gene3D" id="3.40.50.12780">
    <property type="entry name" value="N-terminal domain of ligase-like"/>
    <property type="match status" value="1"/>
</dbReference>
<evidence type="ECO:0000259" key="1">
    <source>
        <dbReference type="Pfam" id="PF00501"/>
    </source>
</evidence>
<organism evidence="2 3">
    <name type="scientific">Mucilaginibacter myungsuensis</name>
    <dbReference type="NCBI Taxonomy" id="649104"/>
    <lineage>
        <taxon>Bacteria</taxon>
        <taxon>Pseudomonadati</taxon>
        <taxon>Bacteroidota</taxon>
        <taxon>Sphingobacteriia</taxon>
        <taxon>Sphingobacteriales</taxon>
        <taxon>Sphingobacteriaceae</taxon>
        <taxon>Mucilaginibacter</taxon>
    </lineage>
</organism>
<name>A0A929PXL1_9SPHI</name>
<reference evidence="2" key="1">
    <citation type="submission" date="2020-10" db="EMBL/GenBank/DDBJ databases">
        <title>Mucilaginibacter mali sp. nov., isolated from rhizosphere soil of apple orchard.</title>
        <authorList>
            <person name="Lee J.-S."/>
            <person name="Kim H.S."/>
            <person name="Kim J.-S."/>
        </authorList>
    </citation>
    <scope>NUCLEOTIDE SEQUENCE</scope>
    <source>
        <strain evidence="2">KCTC 22746</strain>
    </source>
</reference>
<dbReference type="SUPFAM" id="SSF56801">
    <property type="entry name" value="Acetyl-CoA synthetase-like"/>
    <property type="match status" value="1"/>
</dbReference>